<dbReference type="PANTHER" id="PTHR10138:SF0">
    <property type="entry name" value="TRYPTOPHAN 2,3-DIOXYGENASE"/>
    <property type="match status" value="1"/>
</dbReference>
<dbReference type="InterPro" id="IPR037217">
    <property type="entry name" value="Trp/Indoleamine_2_3_dOase-like"/>
</dbReference>
<keyword evidence="2" id="KW-1185">Reference proteome</keyword>
<dbReference type="AlphaFoldDB" id="A0A5D0NQD1"/>
<dbReference type="Pfam" id="PF03301">
    <property type="entry name" value="Trp_dioxygenase"/>
    <property type="match status" value="1"/>
</dbReference>
<comment type="caution">
    <text evidence="1">The sequence shown here is derived from an EMBL/GenBank/DDBJ whole genome shotgun (WGS) entry which is preliminary data.</text>
</comment>
<dbReference type="GO" id="GO:0019442">
    <property type="term" value="P:L-tryptophan catabolic process to acetyl-CoA"/>
    <property type="evidence" value="ECO:0007669"/>
    <property type="project" value="TreeGrafter"/>
</dbReference>
<evidence type="ECO:0000313" key="1">
    <source>
        <dbReference type="EMBL" id="TYB46404.1"/>
    </source>
</evidence>
<keyword evidence="1" id="KW-0223">Dioxygenase</keyword>
<dbReference type="GO" id="GO:0046872">
    <property type="term" value="F:metal ion binding"/>
    <property type="evidence" value="ECO:0007669"/>
    <property type="project" value="InterPro"/>
</dbReference>
<dbReference type="GO" id="GO:0004833">
    <property type="term" value="F:L-tryptophan 2,3-dioxygenase activity"/>
    <property type="evidence" value="ECO:0007669"/>
    <property type="project" value="InterPro"/>
</dbReference>
<dbReference type="EMBL" id="VSFG01000002">
    <property type="protein sequence ID" value="TYB46404.1"/>
    <property type="molecule type" value="Genomic_DNA"/>
</dbReference>
<protein>
    <submittedName>
        <fullName evidence="1">Tryptophan 2,3-dioxygenase</fullName>
    </submittedName>
</protein>
<name>A0A5D0NQD1_9ACTN</name>
<reference evidence="1 2" key="1">
    <citation type="submission" date="2019-08" db="EMBL/GenBank/DDBJ databases">
        <title>Actinomadura sp. nov. CYP1-5 isolated from mountain soil.</title>
        <authorList>
            <person name="Songsumanus A."/>
            <person name="Kuncharoen N."/>
            <person name="Kudo T."/>
            <person name="Yuki M."/>
            <person name="Igarashi Y."/>
            <person name="Tanasupawat S."/>
        </authorList>
    </citation>
    <scope>NUCLEOTIDE SEQUENCE [LARGE SCALE GENOMIC DNA]</scope>
    <source>
        <strain evidence="1 2">JCM 14158</strain>
    </source>
</reference>
<dbReference type="STRING" id="1220554.GCA_001552135_03458"/>
<dbReference type="GO" id="GO:0020037">
    <property type="term" value="F:heme binding"/>
    <property type="evidence" value="ECO:0007669"/>
    <property type="project" value="InterPro"/>
</dbReference>
<dbReference type="Gene3D" id="1.20.58.480">
    <property type="match status" value="1"/>
</dbReference>
<dbReference type="SUPFAM" id="SSF140959">
    <property type="entry name" value="Indolic compounds 2,3-dioxygenase-like"/>
    <property type="match status" value="1"/>
</dbReference>
<sequence length="410" mass="46169">MKVRSPVVRELTDWLDKPDPDHFPYDQVMAEFLRVGKHFVDHDLLKDLGRARESLPVAADSECPGTRLLRRFLDTALDKWDGRYDYGTYIALGVLPVPRLDDAPEPAERTRARRDRLTVQLLAETLGFELDALDGTSDLLPEMRPGRDTVLLRCRHGLRVARPALGRVRPDAALPQDTRAASLQTARRLCSIVAADATAEDRRVMRLSFLPVYVSHDEHLFIRVLQTFETTFSLLSIELRDAAEALAGDDHRTAVDRLSGARRALAESAPLFSLLATMQVEAFRDFRTFTEGASAIQSRAYKEMESLCRVPDHDRLDSAAYLSAPEVRDRVLAGRLTLDEAYRTARTRLPAAERDEVTAAMRAFSATLGRWRQTHFRLAVRMLGERSGTGYTAGTPYLSKVREIPVFHTV</sequence>
<dbReference type="Proteomes" id="UP000323380">
    <property type="component" value="Unassembled WGS sequence"/>
</dbReference>
<dbReference type="PANTHER" id="PTHR10138">
    <property type="entry name" value="TRYPTOPHAN 2,3-DIOXYGENASE"/>
    <property type="match status" value="1"/>
</dbReference>
<evidence type="ECO:0000313" key="2">
    <source>
        <dbReference type="Proteomes" id="UP000323380"/>
    </source>
</evidence>
<accession>A0A5D0NQD1</accession>
<gene>
    <name evidence="1" type="ORF">FXF69_14195</name>
</gene>
<dbReference type="InterPro" id="IPR004981">
    <property type="entry name" value="Trp_2_3_dOase"/>
</dbReference>
<keyword evidence="1" id="KW-0560">Oxidoreductase</keyword>
<dbReference type="GO" id="GO:0019441">
    <property type="term" value="P:L-tryptophan catabolic process to kynurenine"/>
    <property type="evidence" value="ECO:0007669"/>
    <property type="project" value="InterPro"/>
</dbReference>
<organism evidence="1 2">
    <name type="scientific">Actinomadura chibensis</name>
    <dbReference type="NCBI Taxonomy" id="392828"/>
    <lineage>
        <taxon>Bacteria</taxon>
        <taxon>Bacillati</taxon>
        <taxon>Actinomycetota</taxon>
        <taxon>Actinomycetes</taxon>
        <taxon>Streptosporangiales</taxon>
        <taxon>Thermomonosporaceae</taxon>
        <taxon>Actinomadura</taxon>
    </lineage>
</organism>
<proteinExistence type="predicted"/>